<name>A0A1I6F847_9PSEU</name>
<evidence type="ECO:0000313" key="2">
    <source>
        <dbReference type="Proteomes" id="UP000198583"/>
    </source>
</evidence>
<dbReference type="EMBL" id="FOYL01000009">
    <property type="protein sequence ID" value="SFR25993.1"/>
    <property type="molecule type" value="Genomic_DNA"/>
</dbReference>
<reference evidence="2" key="1">
    <citation type="submission" date="2016-10" db="EMBL/GenBank/DDBJ databases">
        <authorList>
            <person name="Varghese N."/>
            <person name="Submissions S."/>
        </authorList>
    </citation>
    <scope>NUCLEOTIDE SEQUENCE [LARGE SCALE GENOMIC DNA]</scope>
    <source>
        <strain evidence="2">DSM 44232</strain>
    </source>
</reference>
<keyword evidence="2" id="KW-1185">Reference proteome</keyword>
<proteinExistence type="predicted"/>
<sequence>MLDASCAVSPSLCAKGVRSLGPRSLKCTNASSTSPTSSSECENTRAAELAISWAGPLRGGEVTDEASAEAVCGPMHVHGRSQGSPRGLGLDHCATAAGVIGGTGLLAALFDGRSSVTTSVAQSALMTVSQYLAAAGAPEAEATALEPGGPPFLPGNLLDPVTLKKVQDYMASTTRP</sequence>
<organism evidence="1 2">
    <name type="scientific">Lentzea waywayandensis</name>
    <dbReference type="NCBI Taxonomy" id="84724"/>
    <lineage>
        <taxon>Bacteria</taxon>
        <taxon>Bacillati</taxon>
        <taxon>Actinomycetota</taxon>
        <taxon>Actinomycetes</taxon>
        <taxon>Pseudonocardiales</taxon>
        <taxon>Pseudonocardiaceae</taxon>
        <taxon>Lentzea</taxon>
    </lineage>
</organism>
<dbReference type="STRING" id="84724.SAMN04488564_109169"/>
<dbReference type="OrthoDB" id="9797653at2"/>
<evidence type="ECO:0000313" key="1">
    <source>
        <dbReference type="EMBL" id="SFR25993.1"/>
    </source>
</evidence>
<accession>A0A1I6F847</accession>
<dbReference type="AlphaFoldDB" id="A0A1I6F847"/>
<dbReference type="Gene3D" id="3.40.50.10540">
    <property type="entry name" value="Crotonobetainyl-coa:carnitine coa-transferase, domain 1"/>
    <property type="match status" value="1"/>
</dbReference>
<dbReference type="SUPFAM" id="SSF89796">
    <property type="entry name" value="CoA-transferase family III (CaiB/BaiF)"/>
    <property type="match status" value="1"/>
</dbReference>
<protein>
    <recommendedName>
        <fullName evidence="3">CoA-transferase family III</fullName>
    </recommendedName>
</protein>
<dbReference type="InterPro" id="IPR023606">
    <property type="entry name" value="CoA-Trfase_III_dom_1_sf"/>
</dbReference>
<evidence type="ECO:0008006" key="3">
    <source>
        <dbReference type="Google" id="ProtNLM"/>
    </source>
</evidence>
<dbReference type="RefSeq" id="WP_143138866.1">
    <property type="nucleotide sequence ID" value="NZ_FOYL01000009.1"/>
</dbReference>
<dbReference type="Proteomes" id="UP000198583">
    <property type="component" value="Unassembled WGS sequence"/>
</dbReference>
<gene>
    <name evidence="1" type="ORF">SAMN04488564_109169</name>
</gene>